<dbReference type="SUPFAM" id="SSF51182">
    <property type="entry name" value="RmlC-like cupins"/>
    <property type="match status" value="1"/>
</dbReference>
<dbReference type="SUPFAM" id="SSF47413">
    <property type="entry name" value="lambda repressor-like DNA-binding domains"/>
    <property type="match status" value="1"/>
</dbReference>
<reference evidence="3" key="2">
    <citation type="submission" date="2013-09" db="EMBL/GenBank/DDBJ databases">
        <title>Draft genome sequence of Anaerotruncus colihominis(DSM 17241).</title>
        <authorList>
            <person name="Sudarsanam P."/>
            <person name="Ley R."/>
            <person name="Guruge J."/>
            <person name="Turnbaugh P.J."/>
            <person name="Mahowald M."/>
            <person name="Liep D."/>
            <person name="Gordon J."/>
        </authorList>
    </citation>
    <scope>NUCLEOTIDE SEQUENCE</scope>
    <source>
        <strain evidence="3">DSM 17241</strain>
    </source>
</reference>
<reference evidence="3" key="1">
    <citation type="submission" date="2007-11" db="EMBL/GenBank/DDBJ databases">
        <authorList>
            <person name="Fulton L."/>
            <person name="Clifton S."/>
            <person name="Fulton B."/>
            <person name="Xu J."/>
            <person name="Minx P."/>
            <person name="Pepin K.H."/>
            <person name="Johnson M."/>
            <person name="Thiruvilangam P."/>
            <person name="Bhonagiri V."/>
            <person name="Nash W.E."/>
            <person name="Mardis E.R."/>
            <person name="Wilson R.K."/>
        </authorList>
    </citation>
    <scope>NUCLEOTIDE SEQUENCE [LARGE SCALE GENOMIC DNA]</scope>
    <source>
        <strain evidence="3">DSM 17241</strain>
    </source>
</reference>
<accession>B0PEN9</accession>
<dbReference type="RefSeq" id="WP_006876130.1">
    <property type="nucleotide sequence ID" value="NZ_DS544186.1"/>
</dbReference>
<keyword evidence="1" id="KW-0238">DNA-binding</keyword>
<dbReference type="CDD" id="cd00093">
    <property type="entry name" value="HTH_XRE"/>
    <property type="match status" value="1"/>
</dbReference>
<dbReference type="HOGENOM" id="CLU_085376_1_4_9"/>
<evidence type="ECO:0000313" key="4">
    <source>
        <dbReference type="Proteomes" id="UP000003803"/>
    </source>
</evidence>
<keyword evidence="4" id="KW-1185">Reference proteome</keyword>
<sequence>MSQLGMNIKAERKKQNISLQELASWVQVSTSFLSQIENEKNEPSLTTLKRISTCLGVTVSKLLGEDESVRLMMIKKESRHRLTNLGDGLEIEFISAFDPAQVMEACIHVLTPDGQSGKVPYTHAGQEIFFVLEGRIKLNVDDEVMEMEEGDSYYLIDCSKSHYFFNASTEETARVLCVTNPPYFYCCN</sequence>
<protein>
    <submittedName>
        <fullName evidence="3">Cupin domain protein</fullName>
    </submittedName>
</protein>
<dbReference type="GO" id="GO:0003677">
    <property type="term" value="F:DNA binding"/>
    <property type="evidence" value="ECO:0007669"/>
    <property type="project" value="UniProtKB-KW"/>
</dbReference>
<dbReference type="InterPro" id="IPR011051">
    <property type="entry name" value="RmlC_Cupin_sf"/>
</dbReference>
<dbReference type="eggNOG" id="COG1396">
    <property type="taxonomic scope" value="Bacteria"/>
</dbReference>
<dbReference type="InterPro" id="IPR013096">
    <property type="entry name" value="Cupin_2"/>
</dbReference>
<name>B0PEN9_9FIRM</name>
<dbReference type="AlphaFoldDB" id="B0PEN9"/>
<dbReference type="SMART" id="SM00530">
    <property type="entry name" value="HTH_XRE"/>
    <property type="match status" value="1"/>
</dbReference>
<dbReference type="GO" id="GO:0003700">
    <property type="term" value="F:DNA-binding transcription factor activity"/>
    <property type="evidence" value="ECO:0007669"/>
    <property type="project" value="TreeGrafter"/>
</dbReference>
<dbReference type="Pfam" id="PF01381">
    <property type="entry name" value="HTH_3"/>
    <property type="match status" value="1"/>
</dbReference>
<evidence type="ECO:0000259" key="2">
    <source>
        <dbReference type="PROSITE" id="PS50943"/>
    </source>
</evidence>
<feature type="domain" description="HTH cro/C1-type" evidence="2">
    <location>
        <begin position="8"/>
        <end position="62"/>
    </location>
</feature>
<dbReference type="PANTHER" id="PTHR46797">
    <property type="entry name" value="HTH-TYPE TRANSCRIPTIONAL REGULATOR"/>
    <property type="match status" value="1"/>
</dbReference>
<dbReference type="Pfam" id="PF07883">
    <property type="entry name" value="Cupin_2"/>
    <property type="match status" value="1"/>
</dbReference>
<dbReference type="PROSITE" id="PS50943">
    <property type="entry name" value="HTH_CROC1"/>
    <property type="match status" value="1"/>
</dbReference>
<dbReference type="Gene3D" id="1.10.260.40">
    <property type="entry name" value="lambda repressor-like DNA-binding domains"/>
    <property type="match status" value="1"/>
</dbReference>
<comment type="caution">
    <text evidence="3">The sequence shown here is derived from an EMBL/GenBank/DDBJ whole genome shotgun (WGS) entry which is preliminary data.</text>
</comment>
<evidence type="ECO:0000313" key="3">
    <source>
        <dbReference type="EMBL" id="EDS09822.1"/>
    </source>
</evidence>
<dbReference type="InterPro" id="IPR050807">
    <property type="entry name" value="TransReg_Diox_bact_type"/>
</dbReference>
<dbReference type="InterPro" id="IPR001387">
    <property type="entry name" value="Cro/C1-type_HTH"/>
</dbReference>
<dbReference type="GO" id="GO:0005829">
    <property type="term" value="C:cytosol"/>
    <property type="evidence" value="ECO:0007669"/>
    <property type="project" value="TreeGrafter"/>
</dbReference>
<dbReference type="EMBL" id="ABGD02000025">
    <property type="protein sequence ID" value="EDS09822.1"/>
    <property type="molecule type" value="Genomic_DNA"/>
</dbReference>
<proteinExistence type="predicted"/>
<gene>
    <name evidence="3" type="ORF">ANACOL_03267</name>
</gene>
<dbReference type="Gene3D" id="2.60.120.10">
    <property type="entry name" value="Jelly Rolls"/>
    <property type="match status" value="1"/>
</dbReference>
<evidence type="ECO:0000256" key="1">
    <source>
        <dbReference type="ARBA" id="ARBA00023125"/>
    </source>
</evidence>
<dbReference type="InterPro" id="IPR010982">
    <property type="entry name" value="Lambda_DNA-bd_dom_sf"/>
</dbReference>
<dbReference type="CDD" id="cd02209">
    <property type="entry name" value="cupin_XRE_C"/>
    <property type="match status" value="1"/>
</dbReference>
<dbReference type="PANTHER" id="PTHR46797:SF1">
    <property type="entry name" value="METHYLPHOSPHONATE SYNTHASE"/>
    <property type="match status" value="1"/>
</dbReference>
<dbReference type="InterPro" id="IPR014710">
    <property type="entry name" value="RmlC-like_jellyroll"/>
</dbReference>
<organism evidence="3 4">
    <name type="scientific">Anaerotruncus colihominis DSM 17241</name>
    <dbReference type="NCBI Taxonomy" id="445972"/>
    <lineage>
        <taxon>Bacteria</taxon>
        <taxon>Bacillati</taxon>
        <taxon>Bacillota</taxon>
        <taxon>Clostridia</taxon>
        <taxon>Eubacteriales</taxon>
        <taxon>Oscillospiraceae</taxon>
        <taxon>Anaerotruncus</taxon>
    </lineage>
</organism>
<dbReference type="Proteomes" id="UP000003803">
    <property type="component" value="Unassembled WGS sequence"/>
</dbReference>